<dbReference type="CDD" id="cd05829">
    <property type="entry name" value="Sortase_F"/>
    <property type="match status" value="1"/>
</dbReference>
<keyword evidence="3" id="KW-1133">Transmembrane helix</keyword>
<dbReference type="GO" id="GO:0016787">
    <property type="term" value="F:hydrolase activity"/>
    <property type="evidence" value="ECO:0007669"/>
    <property type="project" value="UniProtKB-KW"/>
</dbReference>
<dbReference type="InterPro" id="IPR005754">
    <property type="entry name" value="Sortase"/>
</dbReference>
<dbReference type="InterPro" id="IPR042001">
    <property type="entry name" value="Sortase_F"/>
</dbReference>
<feature type="compositionally biased region" description="Low complexity" evidence="2">
    <location>
        <begin position="55"/>
        <end position="75"/>
    </location>
</feature>
<keyword evidence="5" id="KW-1185">Reference proteome</keyword>
<proteinExistence type="predicted"/>
<evidence type="ECO:0000256" key="2">
    <source>
        <dbReference type="SAM" id="MobiDB-lite"/>
    </source>
</evidence>
<dbReference type="Gene3D" id="2.40.260.10">
    <property type="entry name" value="Sortase"/>
    <property type="match status" value="1"/>
</dbReference>
<keyword evidence="3" id="KW-0812">Transmembrane</keyword>
<dbReference type="Pfam" id="PF04203">
    <property type="entry name" value="Sortase"/>
    <property type="match status" value="1"/>
</dbReference>
<accession>A0A540WD24</accession>
<dbReference type="RefSeq" id="WP_141636727.1">
    <property type="nucleotide sequence ID" value="NZ_VIGB01000003.1"/>
</dbReference>
<evidence type="ECO:0000256" key="3">
    <source>
        <dbReference type="SAM" id="Phobius"/>
    </source>
</evidence>
<keyword evidence="1" id="KW-0378">Hydrolase</keyword>
<organism evidence="4 5">
    <name type="scientific">Kitasatospora acidiphila</name>
    <dbReference type="NCBI Taxonomy" id="2567942"/>
    <lineage>
        <taxon>Bacteria</taxon>
        <taxon>Bacillati</taxon>
        <taxon>Actinomycetota</taxon>
        <taxon>Actinomycetes</taxon>
        <taxon>Kitasatosporales</taxon>
        <taxon>Streptomycetaceae</taxon>
        <taxon>Kitasatospora</taxon>
    </lineage>
</organism>
<evidence type="ECO:0000313" key="4">
    <source>
        <dbReference type="EMBL" id="TQF06294.1"/>
    </source>
</evidence>
<dbReference type="NCBIfam" id="NF033748">
    <property type="entry name" value="class_F_sortase"/>
    <property type="match status" value="1"/>
</dbReference>
<dbReference type="EMBL" id="VIGB01000003">
    <property type="protein sequence ID" value="TQF06294.1"/>
    <property type="molecule type" value="Genomic_DNA"/>
</dbReference>
<dbReference type="AlphaFoldDB" id="A0A540WD24"/>
<keyword evidence="3" id="KW-0472">Membrane</keyword>
<name>A0A540WD24_9ACTN</name>
<evidence type="ECO:0000313" key="5">
    <source>
        <dbReference type="Proteomes" id="UP000319103"/>
    </source>
</evidence>
<dbReference type="SUPFAM" id="SSF63817">
    <property type="entry name" value="Sortase"/>
    <property type="match status" value="1"/>
</dbReference>
<gene>
    <name evidence="4" type="ORF">E6W39_33875</name>
</gene>
<sequence length="235" mass="24817">MRLQVPPDGDPAPFNDKLSRRRRNALLAALLSCLLGLLMIHRSADPRPAMPPLPQAAAQAAGSPSAQASATARRTSPAIVVPDAKPVRLSIPAIGVNAPFTGLDLGPDGVLNAPPPSDTNLVGWYQGGTVPGNKGPAIVLGHVDTKTAPAVFWGLSTLTQGNTVDIDRDDKVTATFTVDSVEVFAKDAFPDDRVYGKTKDAQLRMITCGGAYDRQRSDYTANVVVFAHLTGLRET</sequence>
<dbReference type="Proteomes" id="UP000319103">
    <property type="component" value="Unassembled WGS sequence"/>
</dbReference>
<comment type="caution">
    <text evidence="4">The sequence shown here is derived from an EMBL/GenBank/DDBJ whole genome shotgun (WGS) entry which is preliminary data.</text>
</comment>
<dbReference type="InterPro" id="IPR023365">
    <property type="entry name" value="Sortase_dom-sf"/>
</dbReference>
<evidence type="ECO:0000256" key="1">
    <source>
        <dbReference type="ARBA" id="ARBA00022801"/>
    </source>
</evidence>
<dbReference type="OrthoDB" id="525039at2"/>
<feature type="transmembrane region" description="Helical" evidence="3">
    <location>
        <begin position="25"/>
        <end position="44"/>
    </location>
</feature>
<protein>
    <submittedName>
        <fullName evidence="4">Class F sortase</fullName>
    </submittedName>
</protein>
<feature type="region of interest" description="Disordered" evidence="2">
    <location>
        <begin position="49"/>
        <end position="75"/>
    </location>
</feature>
<reference evidence="4 5" key="1">
    <citation type="submission" date="2019-06" db="EMBL/GenBank/DDBJ databases">
        <title>Description of Kitasatospora acidophila sp. nov. isolated from pine grove soil, and reclassification of Streptomyces novaecaesareae to Kitasatospora novaeceasareae comb. nov.</title>
        <authorList>
            <person name="Kim M.J."/>
        </authorList>
    </citation>
    <scope>NUCLEOTIDE SEQUENCE [LARGE SCALE GENOMIC DNA]</scope>
    <source>
        <strain evidence="4 5">MMS16-CNU292</strain>
    </source>
</reference>